<dbReference type="SMART" id="SM00886">
    <property type="entry name" value="Dabb"/>
    <property type="match status" value="1"/>
</dbReference>
<dbReference type="Pfam" id="PF07876">
    <property type="entry name" value="Dabb"/>
    <property type="match status" value="1"/>
</dbReference>
<organism evidence="2 3">
    <name type="scientific">Pseudochelatococcus lubricantis</name>
    <dbReference type="NCBI Taxonomy" id="1538102"/>
    <lineage>
        <taxon>Bacteria</taxon>
        <taxon>Pseudomonadati</taxon>
        <taxon>Pseudomonadota</taxon>
        <taxon>Alphaproteobacteria</taxon>
        <taxon>Hyphomicrobiales</taxon>
        <taxon>Chelatococcaceae</taxon>
        <taxon>Pseudochelatococcus</taxon>
    </lineage>
</organism>
<dbReference type="InterPro" id="IPR011008">
    <property type="entry name" value="Dimeric_a/b-barrel"/>
</dbReference>
<dbReference type="PROSITE" id="PS51502">
    <property type="entry name" value="S_R_A_B_BARREL"/>
    <property type="match status" value="1"/>
</dbReference>
<sequence length="98" mass="10907">MFYHIVLMSFTSEANAAFFDKVEHYVRRVRAECDGLVTYAMAQNGASRSDGLTHGVVATFRSSQAHDAYQVSPAHVEMKTYMSPFISRIVVLDTEVAA</sequence>
<dbReference type="SUPFAM" id="SSF54909">
    <property type="entry name" value="Dimeric alpha+beta barrel"/>
    <property type="match status" value="1"/>
</dbReference>
<proteinExistence type="predicted"/>
<comment type="caution">
    <text evidence="2">The sequence shown here is derived from an EMBL/GenBank/DDBJ whole genome shotgun (WGS) entry which is preliminary data.</text>
</comment>
<evidence type="ECO:0000313" key="3">
    <source>
        <dbReference type="Proteomes" id="UP001429580"/>
    </source>
</evidence>
<accession>A0ABX0V277</accession>
<reference evidence="2 3" key="1">
    <citation type="submission" date="2020-03" db="EMBL/GenBank/DDBJ databases">
        <title>Genomic Encyclopedia of Type Strains, Phase IV (KMG-IV): sequencing the most valuable type-strain genomes for metagenomic binning, comparative biology and taxonomic classification.</title>
        <authorList>
            <person name="Goeker M."/>
        </authorList>
    </citation>
    <scope>NUCLEOTIDE SEQUENCE [LARGE SCALE GENOMIC DNA]</scope>
    <source>
        <strain evidence="2 3">DSM 103870</strain>
    </source>
</reference>
<gene>
    <name evidence="2" type="ORF">FHS82_002892</name>
</gene>
<dbReference type="RefSeq" id="WP_166954031.1">
    <property type="nucleotide sequence ID" value="NZ_JAASQI010000007.1"/>
</dbReference>
<dbReference type="Proteomes" id="UP001429580">
    <property type="component" value="Unassembled WGS sequence"/>
</dbReference>
<evidence type="ECO:0000259" key="1">
    <source>
        <dbReference type="PROSITE" id="PS51502"/>
    </source>
</evidence>
<protein>
    <recommendedName>
        <fullName evidence="1">Stress-response A/B barrel domain-containing protein</fullName>
    </recommendedName>
</protein>
<evidence type="ECO:0000313" key="2">
    <source>
        <dbReference type="EMBL" id="NIJ59037.1"/>
    </source>
</evidence>
<name>A0ABX0V277_9HYPH</name>
<feature type="domain" description="Stress-response A/B barrel" evidence="1">
    <location>
        <begin position="2"/>
        <end position="94"/>
    </location>
</feature>
<dbReference type="EMBL" id="JAASQI010000007">
    <property type="protein sequence ID" value="NIJ59037.1"/>
    <property type="molecule type" value="Genomic_DNA"/>
</dbReference>
<dbReference type="InterPro" id="IPR013097">
    <property type="entry name" value="Dabb"/>
</dbReference>
<dbReference type="Gene3D" id="3.30.70.100">
    <property type="match status" value="1"/>
</dbReference>
<keyword evidence="3" id="KW-1185">Reference proteome</keyword>